<evidence type="ECO:0000313" key="3">
    <source>
        <dbReference type="Proteomes" id="UP001196413"/>
    </source>
</evidence>
<keyword evidence="1" id="KW-0732">Signal</keyword>
<feature type="chain" id="PRO_5042162404" evidence="1">
    <location>
        <begin position="20"/>
        <end position="194"/>
    </location>
</feature>
<sequence>MNPHFVLALLFAFYSTTLSFECSSDIILRMATNKRSEQLERECNLEKTKEEPCDTKSDLENAWKEFLNAENKYKEAVTKCREQASKPTKSLYKHRTRRHTIYGKQEDMNEKVRPESEQIDKAHLIRTRRQVCTTKSSKEMDQLKEDFLAHCERDNICLPDEDISTEQERNRFKELQASRAKKYSEYFTQLAISY</sequence>
<evidence type="ECO:0000313" key="2">
    <source>
        <dbReference type="EMBL" id="KAJ1361281.1"/>
    </source>
</evidence>
<evidence type="ECO:0000256" key="1">
    <source>
        <dbReference type="SAM" id="SignalP"/>
    </source>
</evidence>
<organism evidence="2 3">
    <name type="scientific">Parelaphostrongylus tenuis</name>
    <name type="common">Meningeal worm</name>
    <dbReference type="NCBI Taxonomy" id="148309"/>
    <lineage>
        <taxon>Eukaryota</taxon>
        <taxon>Metazoa</taxon>
        <taxon>Ecdysozoa</taxon>
        <taxon>Nematoda</taxon>
        <taxon>Chromadorea</taxon>
        <taxon>Rhabditida</taxon>
        <taxon>Rhabditina</taxon>
        <taxon>Rhabditomorpha</taxon>
        <taxon>Strongyloidea</taxon>
        <taxon>Metastrongylidae</taxon>
        <taxon>Parelaphostrongylus</taxon>
    </lineage>
</organism>
<keyword evidence="3" id="KW-1185">Reference proteome</keyword>
<gene>
    <name evidence="2" type="ORF">KIN20_020497</name>
</gene>
<name>A0AAD5N398_PARTN</name>
<accession>A0AAD5N398</accession>
<dbReference type="Proteomes" id="UP001196413">
    <property type="component" value="Unassembled WGS sequence"/>
</dbReference>
<dbReference type="AlphaFoldDB" id="A0AAD5N398"/>
<comment type="caution">
    <text evidence="2">The sequence shown here is derived from an EMBL/GenBank/DDBJ whole genome shotgun (WGS) entry which is preliminary data.</text>
</comment>
<protein>
    <submittedName>
        <fullName evidence="2">Uncharacterized protein</fullName>
    </submittedName>
</protein>
<reference evidence="2" key="1">
    <citation type="submission" date="2021-06" db="EMBL/GenBank/DDBJ databases">
        <title>Parelaphostrongylus tenuis whole genome reference sequence.</title>
        <authorList>
            <person name="Garwood T.J."/>
            <person name="Larsen P.A."/>
            <person name="Fountain-Jones N.M."/>
            <person name="Garbe J.R."/>
            <person name="Macchietto M.G."/>
            <person name="Kania S.A."/>
            <person name="Gerhold R.W."/>
            <person name="Richards J.E."/>
            <person name="Wolf T.M."/>
        </authorList>
    </citation>
    <scope>NUCLEOTIDE SEQUENCE</scope>
    <source>
        <strain evidence="2">MNPRO001-30</strain>
        <tissue evidence="2">Meninges</tissue>
    </source>
</reference>
<proteinExistence type="predicted"/>
<dbReference type="EMBL" id="JAHQIW010004156">
    <property type="protein sequence ID" value="KAJ1361281.1"/>
    <property type="molecule type" value="Genomic_DNA"/>
</dbReference>
<feature type="signal peptide" evidence="1">
    <location>
        <begin position="1"/>
        <end position="19"/>
    </location>
</feature>